<dbReference type="Proteomes" id="UP000593735">
    <property type="component" value="Chromosome"/>
</dbReference>
<organism evidence="5 6">
    <name type="scientific">Thermophilibacter immobilis</name>
    <dbReference type="NCBI Taxonomy" id="2779519"/>
    <lineage>
        <taxon>Bacteria</taxon>
        <taxon>Bacillati</taxon>
        <taxon>Actinomycetota</taxon>
        <taxon>Coriobacteriia</taxon>
        <taxon>Coriobacteriales</taxon>
        <taxon>Atopobiaceae</taxon>
        <taxon>Thermophilibacter</taxon>
    </lineage>
</organism>
<dbReference type="EMBL" id="CP063767">
    <property type="protein sequence ID" value="QOY59921.1"/>
    <property type="molecule type" value="Genomic_DNA"/>
</dbReference>
<gene>
    <name evidence="5" type="ORF">INP52_05605</name>
</gene>
<evidence type="ECO:0000313" key="5">
    <source>
        <dbReference type="EMBL" id="QOY59921.1"/>
    </source>
</evidence>
<keyword evidence="6" id="KW-1185">Reference proteome</keyword>
<dbReference type="GO" id="GO:0016829">
    <property type="term" value="F:lyase activity"/>
    <property type="evidence" value="ECO:0007669"/>
    <property type="project" value="InterPro"/>
</dbReference>
<keyword evidence="2" id="KW-0812">Transmembrane</keyword>
<comment type="subcellular location">
    <subcellularLocation>
        <location evidence="1">Membrane</location>
        <topology evidence="1">Multi-pass membrane protein</topology>
    </subcellularLocation>
</comment>
<protein>
    <submittedName>
        <fullName evidence="5">Uncharacterized protein</fullName>
    </submittedName>
</protein>
<reference evidence="5 6" key="1">
    <citation type="submission" date="2020-10" db="EMBL/GenBank/DDBJ databases">
        <title>Olsenella immobilis sp.nov., isolated from the mud in a fermentation cellar used for the production of Chinese strong-flavoured liquor.</title>
        <authorList>
            <person name="Lu L."/>
        </authorList>
    </citation>
    <scope>NUCLEOTIDE SEQUENCE [LARGE SCALE GENOMIC DNA]</scope>
    <source>
        <strain evidence="5 6">LZLJ-2</strain>
    </source>
</reference>
<accession>A0A7S7M720</accession>
<evidence type="ECO:0000313" key="6">
    <source>
        <dbReference type="Proteomes" id="UP000593735"/>
    </source>
</evidence>
<evidence type="ECO:0000256" key="3">
    <source>
        <dbReference type="ARBA" id="ARBA00022989"/>
    </source>
</evidence>
<dbReference type="GO" id="GO:0016020">
    <property type="term" value="C:membrane"/>
    <property type="evidence" value="ECO:0007669"/>
    <property type="project" value="UniProtKB-SubCell"/>
</dbReference>
<dbReference type="Pfam" id="PF25129">
    <property type="entry name" value="Pyr4-TMTC"/>
    <property type="match status" value="1"/>
</dbReference>
<keyword evidence="3" id="KW-1133">Transmembrane helix</keyword>
<evidence type="ECO:0000256" key="4">
    <source>
        <dbReference type="ARBA" id="ARBA00023136"/>
    </source>
</evidence>
<proteinExistence type="predicted"/>
<sequence length="55" mass="6012">MVMFLTVLSGVCWTVVYLDLIRLGLRDKTCGMPLFALGLNIASVKKSPHACSSVR</sequence>
<dbReference type="InterPro" id="IPR039020">
    <property type="entry name" value="PaxB-like"/>
</dbReference>
<evidence type="ECO:0000256" key="2">
    <source>
        <dbReference type="ARBA" id="ARBA00022692"/>
    </source>
</evidence>
<evidence type="ECO:0000256" key="1">
    <source>
        <dbReference type="ARBA" id="ARBA00004141"/>
    </source>
</evidence>
<dbReference type="KEGG" id="tio:INP52_05605"/>
<name>A0A7S7M720_9ACTN</name>
<dbReference type="AlphaFoldDB" id="A0A7S7M720"/>
<keyword evidence="4" id="KW-0472">Membrane</keyword>
<dbReference type="RefSeq" id="WP_194369814.1">
    <property type="nucleotide sequence ID" value="NZ_CP063767.1"/>
</dbReference>